<organism evidence="1 2">
    <name type="scientific">Geodia barretti</name>
    <name type="common">Barrett's horny sponge</name>
    <dbReference type="NCBI Taxonomy" id="519541"/>
    <lineage>
        <taxon>Eukaryota</taxon>
        <taxon>Metazoa</taxon>
        <taxon>Porifera</taxon>
        <taxon>Demospongiae</taxon>
        <taxon>Heteroscleromorpha</taxon>
        <taxon>Tetractinellida</taxon>
        <taxon>Astrophorina</taxon>
        <taxon>Geodiidae</taxon>
        <taxon>Geodia</taxon>
    </lineage>
</organism>
<feature type="non-terminal residue" evidence="1">
    <location>
        <position position="1"/>
    </location>
</feature>
<sequence length="70" mass="7905">NRTRGLTHTRSVPYFDRIWSNWNSTTAVVQSDWSVCPTYDSCVDEPGPCAMATTLFLKIIQITTAVEHNT</sequence>
<protein>
    <submittedName>
        <fullName evidence="1">Uncharacterized protein</fullName>
    </submittedName>
</protein>
<proteinExistence type="predicted"/>
<keyword evidence="2" id="KW-1185">Reference proteome</keyword>
<evidence type="ECO:0000313" key="2">
    <source>
        <dbReference type="Proteomes" id="UP001174909"/>
    </source>
</evidence>
<dbReference type="AlphaFoldDB" id="A0AA35TL97"/>
<dbReference type="EMBL" id="CASHTH010003762">
    <property type="protein sequence ID" value="CAI8048966.1"/>
    <property type="molecule type" value="Genomic_DNA"/>
</dbReference>
<evidence type="ECO:0000313" key="1">
    <source>
        <dbReference type="EMBL" id="CAI8048966.1"/>
    </source>
</evidence>
<name>A0AA35TL97_GEOBA</name>
<comment type="caution">
    <text evidence="1">The sequence shown here is derived from an EMBL/GenBank/DDBJ whole genome shotgun (WGS) entry which is preliminary data.</text>
</comment>
<reference evidence="1" key="1">
    <citation type="submission" date="2023-03" db="EMBL/GenBank/DDBJ databases">
        <authorList>
            <person name="Steffen K."/>
            <person name="Cardenas P."/>
        </authorList>
    </citation>
    <scope>NUCLEOTIDE SEQUENCE</scope>
</reference>
<gene>
    <name evidence="1" type="ORF">GBAR_LOCUS26976</name>
</gene>
<dbReference type="Proteomes" id="UP001174909">
    <property type="component" value="Unassembled WGS sequence"/>
</dbReference>
<accession>A0AA35TL97</accession>